<evidence type="ECO:0008006" key="4">
    <source>
        <dbReference type="Google" id="ProtNLM"/>
    </source>
</evidence>
<evidence type="ECO:0000313" key="3">
    <source>
        <dbReference type="Proteomes" id="UP001324427"/>
    </source>
</evidence>
<evidence type="ECO:0000313" key="2">
    <source>
        <dbReference type="EMBL" id="KAK4540441.1"/>
    </source>
</evidence>
<feature type="compositionally biased region" description="Low complexity" evidence="1">
    <location>
        <begin position="286"/>
        <end position="310"/>
    </location>
</feature>
<evidence type="ECO:0000256" key="1">
    <source>
        <dbReference type="SAM" id="MobiDB-lite"/>
    </source>
</evidence>
<reference evidence="2 3" key="1">
    <citation type="submission" date="2021-11" db="EMBL/GenBank/DDBJ databases">
        <title>Black yeast isolated from Biological Soil Crust.</title>
        <authorList>
            <person name="Kurbessoian T."/>
        </authorList>
    </citation>
    <scope>NUCLEOTIDE SEQUENCE [LARGE SCALE GENOMIC DNA]</scope>
    <source>
        <strain evidence="2 3">CCFEE 5522</strain>
    </source>
</reference>
<dbReference type="Proteomes" id="UP001324427">
    <property type="component" value="Unassembled WGS sequence"/>
</dbReference>
<feature type="compositionally biased region" description="Basic and acidic residues" evidence="1">
    <location>
        <begin position="430"/>
        <end position="443"/>
    </location>
</feature>
<feature type="compositionally biased region" description="Basic and acidic residues" evidence="1">
    <location>
        <begin position="479"/>
        <end position="498"/>
    </location>
</feature>
<feature type="region of interest" description="Disordered" evidence="1">
    <location>
        <begin position="280"/>
        <end position="316"/>
    </location>
</feature>
<gene>
    <name evidence="2" type="ORF">LTR36_009187</name>
</gene>
<name>A0AAV9J6W1_9PEZI</name>
<comment type="caution">
    <text evidence="2">The sequence shown here is derived from an EMBL/GenBank/DDBJ whole genome shotgun (WGS) entry which is preliminary data.</text>
</comment>
<organism evidence="2 3">
    <name type="scientific">Oleoguttula mirabilis</name>
    <dbReference type="NCBI Taxonomy" id="1507867"/>
    <lineage>
        <taxon>Eukaryota</taxon>
        <taxon>Fungi</taxon>
        <taxon>Dikarya</taxon>
        <taxon>Ascomycota</taxon>
        <taxon>Pezizomycotina</taxon>
        <taxon>Dothideomycetes</taxon>
        <taxon>Dothideomycetidae</taxon>
        <taxon>Mycosphaerellales</taxon>
        <taxon>Teratosphaeriaceae</taxon>
        <taxon>Oleoguttula</taxon>
    </lineage>
</organism>
<accession>A0AAV9J6W1</accession>
<feature type="region of interest" description="Disordered" evidence="1">
    <location>
        <begin position="416"/>
        <end position="452"/>
    </location>
</feature>
<sequence>MSDLTDSERAFRGSLDRCVLKTIFEPDTTAHGVEIQLLAVVEHRVAASSNPYTALFTYKAAADTVRRVIEVWSSADFVPECSLSKFNLGYAAKRATNSGILADGAMKDELVGCLTAPLKAIEGRHFSAKWMKEVLQAASKVYLVLAQSVEEQEQGLAQHAQVRYCTPLKRIGNAYETVEDIKLVHTITPKHPAYDPLFPTFTDDYPGVLGLSDLMVKPVTPQKQSKAKGKAVVDDGQQKITSLFGRKILSPPKLAEHDHIRPDWTHVGKPAPFIGKMGTPTSAVLPTKSTAAPGTPSSSSGPGPGNHAHGPPVPWLEDEEDFIKGLIVTTRGSVSWQELADASNEYFRDKPITKKNGEQIQRGNRGMQGLRQHPHFRGYEKQNWWHRLDQEWKDVGGPSLVIDWAAFAAELRARDHGNMSRSVATASADQEGRQPATEDRAELVEDSEQGGQAVEDMMDVASSLELEAEKMAGDAYAASKKEQAEGGEKADMAKEGDMLHSQVMDDVEMEDAVDETGGQMHA</sequence>
<feature type="compositionally biased region" description="Acidic residues" evidence="1">
    <location>
        <begin position="505"/>
        <end position="514"/>
    </location>
</feature>
<feature type="region of interest" description="Disordered" evidence="1">
    <location>
        <begin position="475"/>
        <end position="522"/>
    </location>
</feature>
<protein>
    <recommendedName>
        <fullName evidence="4">Myb-like domain-containing protein</fullName>
    </recommendedName>
</protein>
<feature type="compositionally biased region" description="Polar residues" evidence="1">
    <location>
        <begin position="419"/>
        <end position="428"/>
    </location>
</feature>
<dbReference type="EMBL" id="JAVFHQ010000067">
    <property type="protein sequence ID" value="KAK4540441.1"/>
    <property type="molecule type" value="Genomic_DNA"/>
</dbReference>
<proteinExistence type="predicted"/>
<dbReference type="AlphaFoldDB" id="A0AAV9J6W1"/>
<keyword evidence="3" id="KW-1185">Reference proteome</keyword>